<dbReference type="EMBL" id="VLLC01000002">
    <property type="protein sequence ID" value="TWI76737.1"/>
    <property type="molecule type" value="Genomic_DNA"/>
</dbReference>
<evidence type="ECO:0000313" key="1">
    <source>
        <dbReference type="EMBL" id="TWI76737.1"/>
    </source>
</evidence>
<dbReference type="AlphaFoldDB" id="A0A562S605"/>
<keyword evidence="2" id="KW-1185">Reference proteome</keyword>
<accession>A0A562S605</accession>
<protein>
    <submittedName>
        <fullName evidence="1">Uncharacterized protein</fullName>
    </submittedName>
</protein>
<reference evidence="1 2" key="1">
    <citation type="submission" date="2019-07" db="EMBL/GenBank/DDBJ databases">
        <title>Genome sequencing of 100 strains of the haloalkaliphilic chemolithoautotrophic sulfur-oxidizing bacterium Thioalkalivibrio.</title>
        <authorList>
            <person name="Muyzer G."/>
        </authorList>
    </citation>
    <scope>NUCLEOTIDE SEQUENCE [LARGE SCALE GENOMIC DNA]</scope>
    <source>
        <strain evidence="1 2">ASO4-4</strain>
    </source>
</reference>
<evidence type="ECO:0000313" key="2">
    <source>
        <dbReference type="Proteomes" id="UP000318307"/>
    </source>
</evidence>
<proteinExistence type="predicted"/>
<dbReference type="Proteomes" id="UP000318307">
    <property type="component" value="Unassembled WGS sequence"/>
</dbReference>
<gene>
    <name evidence="1" type="ORF">LZ24_00358</name>
</gene>
<comment type="caution">
    <text evidence="1">The sequence shown here is derived from an EMBL/GenBank/DDBJ whole genome shotgun (WGS) entry which is preliminary data.</text>
</comment>
<name>A0A562S605_9BACT</name>
<sequence>MYPSAACETIKKILVTTLTQPEPAGQIVVKPMESAFIRAGLNACPVNGFTASVLKDTLYPKFAKVVTTRLKA</sequence>
<organism evidence="1 2">
    <name type="scientific">Desulfobotulus alkaliphilus</name>
    <dbReference type="NCBI Taxonomy" id="622671"/>
    <lineage>
        <taxon>Bacteria</taxon>
        <taxon>Pseudomonadati</taxon>
        <taxon>Thermodesulfobacteriota</taxon>
        <taxon>Desulfobacteria</taxon>
        <taxon>Desulfobacterales</taxon>
        <taxon>Desulfobacteraceae</taxon>
        <taxon>Desulfobotulus</taxon>
    </lineage>
</organism>